<dbReference type="PANTHER" id="PTHR35131">
    <property type="entry name" value="EXPRESSED PROTEIN"/>
    <property type="match status" value="1"/>
</dbReference>
<dbReference type="AlphaFoldDB" id="A0A835CI02"/>
<dbReference type="PANTHER" id="PTHR35131:SF1">
    <property type="entry name" value="EXPRESSED PROTEIN"/>
    <property type="match status" value="1"/>
</dbReference>
<evidence type="ECO:0000313" key="1">
    <source>
        <dbReference type="EMBL" id="KAF7840645.1"/>
    </source>
</evidence>
<accession>A0A835CI02</accession>
<dbReference type="OrthoDB" id="783264at2759"/>
<name>A0A835CI02_9FABA</name>
<keyword evidence="2" id="KW-1185">Reference proteome</keyword>
<protein>
    <submittedName>
        <fullName evidence="1">Uncharacterized protein</fullName>
    </submittedName>
</protein>
<dbReference type="Proteomes" id="UP000634136">
    <property type="component" value="Unassembled WGS sequence"/>
</dbReference>
<evidence type="ECO:0000313" key="2">
    <source>
        <dbReference type="Proteomes" id="UP000634136"/>
    </source>
</evidence>
<comment type="caution">
    <text evidence="1">The sequence shown here is derived from an EMBL/GenBank/DDBJ whole genome shotgun (WGS) entry which is preliminary data.</text>
</comment>
<proteinExistence type="predicted"/>
<organism evidence="1 2">
    <name type="scientific">Senna tora</name>
    <dbReference type="NCBI Taxonomy" id="362788"/>
    <lineage>
        <taxon>Eukaryota</taxon>
        <taxon>Viridiplantae</taxon>
        <taxon>Streptophyta</taxon>
        <taxon>Embryophyta</taxon>
        <taxon>Tracheophyta</taxon>
        <taxon>Spermatophyta</taxon>
        <taxon>Magnoliopsida</taxon>
        <taxon>eudicotyledons</taxon>
        <taxon>Gunneridae</taxon>
        <taxon>Pentapetalae</taxon>
        <taxon>rosids</taxon>
        <taxon>fabids</taxon>
        <taxon>Fabales</taxon>
        <taxon>Fabaceae</taxon>
        <taxon>Caesalpinioideae</taxon>
        <taxon>Cassia clade</taxon>
        <taxon>Senna</taxon>
    </lineage>
</organism>
<reference evidence="1" key="1">
    <citation type="submission" date="2020-09" db="EMBL/GenBank/DDBJ databases">
        <title>Genome-Enabled Discovery of Anthraquinone Biosynthesis in Senna tora.</title>
        <authorList>
            <person name="Kang S.-H."/>
            <person name="Pandey R.P."/>
            <person name="Lee C.-M."/>
            <person name="Sim J.-S."/>
            <person name="Jeong J.-T."/>
            <person name="Choi B.-S."/>
            <person name="Jung M."/>
            <person name="Ginzburg D."/>
            <person name="Zhao K."/>
            <person name="Won S.Y."/>
            <person name="Oh T.-J."/>
            <person name="Yu Y."/>
            <person name="Kim N.-H."/>
            <person name="Lee O.R."/>
            <person name="Lee T.-H."/>
            <person name="Bashyal P."/>
            <person name="Kim T.-S."/>
            <person name="Lee W.-H."/>
            <person name="Kawkins C."/>
            <person name="Kim C.-K."/>
            <person name="Kim J.S."/>
            <person name="Ahn B.O."/>
            <person name="Rhee S.Y."/>
            <person name="Sohng J.K."/>
        </authorList>
    </citation>
    <scope>NUCLEOTIDE SEQUENCE</scope>
    <source>
        <tissue evidence="1">Leaf</tissue>
    </source>
</reference>
<sequence>MGAPPPVAIGTRGTVGSLIVVDNKVSSSAGKGYNHSSFWVLLMTWKRKKRRSSSSNGFLPKMCSVSDVAETNQLDRIPGYSYRILNNEINKFQL</sequence>
<gene>
    <name evidence="1" type="ORF">G2W53_002943</name>
</gene>
<dbReference type="EMBL" id="JAAIUW010000002">
    <property type="protein sequence ID" value="KAF7840645.1"/>
    <property type="molecule type" value="Genomic_DNA"/>
</dbReference>